<keyword evidence="2" id="KW-0808">Transferase</keyword>
<gene>
    <name evidence="2" type="ORF">M989_01391</name>
</gene>
<dbReference type="InterPro" id="IPR017926">
    <property type="entry name" value="GATASE"/>
</dbReference>
<evidence type="ECO:0000313" key="3">
    <source>
        <dbReference type="Proteomes" id="UP000078386"/>
    </source>
</evidence>
<comment type="caution">
    <text evidence="2">The sequence shown here is derived from an EMBL/GenBank/DDBJ whole genome shotgun (WGS) entry which is preliminary data.</text>
</comment>
<dbReference type="EMBL" id="LXEU01000031">
    <property type="protein sequence ID" value="OAT54868.1"/>
    <property type="molecule type" value="Genomic_DNA"/>
</dbReference>
<dbReference type="AlphaFoldDB" id="A0A1B7K3Z0"/>
<reference evidence="2 3" key="1">
    <citation type="submission" date="2016-04" db="EMBL/GenBank/DDBJ databases">
        <title>ATOL: Assembling a taxonomically balanced genome-scale reconstruction of the evolutionary history of the Enterobacteriaceae.</title>
        <authorList>
            <person name="Plunkett G.III."/>
            <person name="Neeno-Eckwall E.C."/>
            <person name="Glasner J.D."/>
            <person name="Perna N.T."/>
        </authorList>
    </citation>
    <scope>NUCLEOTIDE SEQUENCE [LARGE SCALE GENOMIC DNA]</scope>
    <source>
        <strain evidence="2 3">ATCC 51603</strain>
    </source>
</reference>
<dbReference type="InterPro" id="IPR044992">
    <property type="entry name" value="ChyE-like"/>
</dbReference>
<dbReference type="FunFam" id="3.40.50.880:FF:000033">
    <property type="entry name" value="Glutamine amidotransferase class-I"/>
    <property type="match status" value="1"/>
</dbReference>
<evidence type="ECO:0000313" key="2">
    <source>
        <dbReference type="EMBL" id="OAT54868.1"/>
    </source>
</evidence>
<name>A0A1B7K3Z0_9ENTR</name>
<sequence length="251" mass="28036">MRVHFVLHESFESAGAYIPWAESRGHDVSWTHVYRHESVPDNADGFDMLVVFGGPQSPRTTLAECPYFNSQAEQHLIRQAIDAGRTVVGICLGSQLIGEALGAPVCQSPEKEIGHYPITLTEAGRQHSLFSHFGSPLTVGHWHNDMPGLAAGAVILAESDGCPRQIVQYGDKVYGFQCHLEFTAEAVEGLIQHSEQELAEAKDKPFIRSVDEMRTHDYHEMNQKLWEFLDKLTQSSSSSSTAQRRLERSYL</sequence>
<dbReference type="Gene3D" id="3.40.50.880">
    <property type="match status" value="1"/>
</dbReference>
<dbReference type="Proteomes" id="UP000078386">
    <property type="component" value="Unassembled WGS sequence"/>
</dbReference>
<dbReference type="GO" id="GO:0005829">
    <property type="term" value="C:cytosol"/>
    <property type="evidence" value="ECO:0007669"/>
    <property type="project" value="TreeGrafter"/>
</dbReference>
<evidence type="ECO:0000259" key="1">
    <source>
        <dbReference type="Pfam" id="PF00117"/>
    </source>
</evidence>
<dbReference type="PANTHER" id="PTHR42695">
    <property type="entry name" value="GLUTAMINE AMIDOTRANSFERASE YLR126C-RELATED"/>
    <property type="match status" value="1"/>
</dbReference>
<dbReference type="CDD" id="cd01741">
    <property type="entry name" value="GATase1_1"/>
    <property type="match status" value="1"/>
</dbReference>
<organism evidence="2 3">
    <name type="scientific">Kluyvera georgiana ATCC 51603</name>
    <dbReference type="NCBI Taxonomy" id="1354264"/>
    <lineage>
        <taxon>Bacteria</taxon>
        <taxon>Pseudomonadati</taxon>
        <taxon>Pseudomonadota</taxon>
        <taxon>Gammaproteobacteria</taxon>
        <taxon>Enterobacterales</taxon>
        <taxon>Enterobacteriaceae</taxon>
        <taxon>Kluyvera</taxon>
    </lineage>
</organism>
<proteinExistence type="predicted"/>
<dbReference type="InterPro" id="IPR029062">
    <property type="entry name" value="Class_I_gatase-like"/>
</dbReference>
<accession>A0A1B7K3Z0</accession>
<dbReference type="GO" id="GO:0016740">
    <property type="term" value="F:transferase activity"/>
    <property type="evidence" value="ECO:0007669"/>
    <property type="project" value="UniProtKB-KW"/>
</dbReference>
<dbReference type="RefSeq" id="WP_064543688.1">
    <property type="nucleotide sequence ID" value="NZ_LXEU01000031.1"/>
</dbReference>
<dbReference type="PANTHER" id="PTHR42695:SF5">
    <property type="entry name" value="GLUTAMINE AMIDOTRANSFERASE YLR126C-RELATED"/>
    <property type="match status" value="1"/>
</dbReference>
<dbReference type="NCBIfam" id="NF006098">
    <property type="entry name" value="PRK08250.1"/>
    <property type="match status" value="1"/>
</dbReference>
<keyword evidence="3" id="KW-1185">Reference proteome</keyword>
<dbReference type="PROSITE" id="PS51273">
    <property type="entry name" value="GATASE_TYPE_1"/>
    <property type="match status" value="1"/>
</dbReference>
<dbReference type="PATRIC" id="fig|1354264.4.peg.1456"/>
<feature type="domain" description="Glutamine amidotransferase" evidence="1">
    <location>
        <begin position="39"/>
        <end position="185"/>
    </location>
</feature>
<protein>
    <submittedName>
        <fullName evidence="2">Putative amidotransferase</fullName>
    </submittedName>
</protein>
<dbReference type="SUPFAM" id="SSF52317">
    <property type="entry name" value="Class I glutamine amidotransferase-like"/>
    <property type="match status" value="1"/>
</dbReference>
<dbReference type="Pfam" id="PF00117">
    <property type="entry name" value="GATase"/>
    <property type="match status" value="1"/>
</dbReference>